<dbReference type="CDD" id="cd00402">
    <property type="entry name" value="Riboflavin_synthase_like"/>
    <property type="match status" value="1"/>
</dbReference>
<evidence type="ECO:0000313" key="15">
    <source>
        <dbReference type="Proteomes" id="UP000184533"/>
    </source>
</evidence>
<dbReference type="PATRIC" id="fig|1121477.3.peg.3677"/>
<keyword evidence="8" id="KW-0677">Repeat</keyword>
<dbReference type="PANTHER" id="PTHR21098">
    <property type="entry name" value="RIBOFLAVIN SYNTHASE ALPHA CHAIN"/>
    <property type="match status" value="1"/>
</dbReference>
<dbReference type="InterPro" id="IPR001783">
    <property type="entry name" value="Lumazine-bd"/>
</dbReference>
<evidence type="ECO:0000256" key="4">
    <source>
        <dbReference type="ARBA" id="ARBA00012827"/>
    </source>
</evidence>
<evidence type="ECO:0000256" key="2">
    <source>
        <dbReference type="ARBA" id="ARBA00002803"/>
    </source>
</evidence>
<dbReference type="PANTHER" id="PTHR21098:SF12">
    <property type="entry name" value="RIBOFLAVIN SYNTHASE"/>
    <property type="match status" value="1"/>
</dbReference>
<evidence type="ECO:0000313" key="12">
    <source>
        <dbReference type="EMBL" id="KKB84005.1"/>
    </source>
</evidence>
<dbReference type="Proteomes" id="UP000033608">
    <property type="component" value="Unassembled WGS sequence"/>
</dbReference>
<evidence type="ECO:0000256" key="5">
    <source>
        <dbReference type="ARBA" id="ARBA00013950"/>
    </source>
</evidence>
<name>A0A0F5LNV8_9HYPH</name>
<proteinExistence type="predicted"/>
<dbReference type="AlphaFoldDB" id="A0A0F5LNV8"/>
<evidence type="ECO:0000259" key="11">
    <source>
        <dbReference type="PROSITE" id="PS51177"/>
    </source>
</evidence>
<dbReference type="GO" id="GO:0004746">
    <property type="term" value="F:riboflavin synthase activity"/>
    <property type="evidence" value="ECO:0007669"/>
    <property type="project" value="UniProtKB-UniRule"/>
</dbReference>
<sequence length="205" mass="22185">MFTGIVTDIGRLLKVEDRNDGRLLRIGTAYEPAGIDMGASITNDGICLTVTDKGTDDDQHWFEVFAGLETLAVTEVGKWQPGRRINLERSLKIGDELGGHIVSGHIDGMAEIVGKEVTGEQIALTFAVTDALAPFIAKKGSVALNGTSLTVNNVEGNRFSVHLIPYTVEVTSWGDYGVGDTVNIEVDPMARYAARLFETLGDFRK</sequence>
<feature type="domain" description="Lumazine-binding" evidence="11">
    <location>
        <begin position="1"/>
        <end position="100"/>
    </location>
</feature>
<dbReference type="OrthoDB" id="9788537at2"/>
<dbReference type="NCBIfam" id="NF006767">
    <property type="entry name" value="PRK09289.1"/>
    <property type="match status" value="1"/>
</dbReference>
<protein>
    <recommendedName>
        <fullName evidence="5 9">Riboflavin synthase</fullName>
        <ecNumber evidence="4 9">2.5.1.9</ecNumber>
    </recommendedName>
</protein>
<dbReference type="EMBL" id="LAJF01000085">
    <property type="protein sequence ID" value="KKB84005.1"/>
    <property type="molecule type" value="Genomic_DNA"/>
</dbReference>
<comment type="function">
    <text evidence="2">Catalyzes the dismutation of two molecules of 6,7-dimethyl-8-ribityllumazine, resulting in the formation of riboflavin and 5-amino-6-(D-ribitylamino)uracil.</text>
</comment>
<dbReference type="SUPFAM" id="SSF63380">
    <property type="entry name" value="Riboflavin synthase domain-like"/>
    <property type="match status" value="2"/>
</dbReference>
<evidence type="ECO:0000256" key="6">
    <source>
        <dbReference type="ARBA" id="ARBA00022619"/>
    </source>
</evidence>
<keyword evidence="7" id="KW-0808">Transferase</keyword>
<evidence type="ECO:0000256" key="9">
    <source>
        <dbReference type="NCBIfam" id="TIGR00187"/>
    </source>
</evidence>
<dbReference type="InterPro" id="IPR026017">
    <property type="entry name" value="Lumazine-bd_dom"/>
</dbReference>
<dbReference type="STRING" id="1121477.SAMN02745223_04095"/>
<dbReference type="GO" id="GO:0009231">
    <property type="term" value="P:riboflavin biosynthetic process"/>
    <property type="evidence" value="ECO:0007669"/>
    <property type="project" value="UniProtKB-KW"/>
</dbReference>
<keyword evidence="14" id="KW-1185">Reference proteome</keyword>
<feature type="repeat" description="Lumazine-binding" evidence="10">
    <location>
        <begin position="1"/>
        <end position="100"/>
    </location>
</feature>
<dbReference type="InterPro" id="IPR023366">
    <property type="entry name" value="ATP_synth_asu-like_sf"/>
</dbReference>
<evidence type="ECO:0000256" key="10">
    <source>
        <dbReference type="PROSITE-ProRule" id="PRU00524"/>
    </source>
</evidence>
<evidence type="ECO:0000313" key="14">
    <source>
        <dbReference type="Proteomes" id="UP000033608"/>
    </source>
</evidence>
<evidence type="ECO:0000256" key="7">
    <source>
        <dbReference type="ARBA" id="ARBA00022679"/>
    </source>
</evidence>
<keyword evidence="6" id="KW-0686">Riboflavin biosynthesis</keyword>
<dbReference type="NCBIfam" id="NF009566">
    <property type="entry name" value="PRK13020.1"/>
    <property type="match status" value="1"/>
</dbReference>
<feature type="domain" description="Lumazine-binding" evidence="11">
    <location>
        <begin position="101"/>
        <end position="197"/>
    </location>
</feature>
<evidence type="ECO:0000256" key="8">
    <source>
        <dbReference type="ARBA" id="ARBA00022737"/>
    </source>
</evidence>
<gene>
    <name evidence="13" type="ORF">SAMN02745223_04095</name>
    <name evidence="12" type="ORF">VW29_12615</name>
</gene>
<dbReference type="PROSITE" id="PS51177">
    <property type="entry name" value="LUMAZINE_BIND"/>
    <property type="match status" value="2"/>
</dbReference>
<dbReference type="EC" id="2.5.1.9" evidence="4 9"/>
<dbReference type="FunFam" id="2.40.30.20:FF:000004">
    <property type="entry name" value="Riboflavin synthase, alpha subunit"/>
    <property type="match status" value="1"/>
</dbReference>
<evidence type="ECO:0000256" key="1">
    <source>
        <dbReference type="ARBA" id="ARBA00000968"/>
    </source>
</evidence>
<evidence type="ECO:0000313" key="13">
    <source>
        <dbReference type="EMBL" id="SHF99541.1"/>
    </source>
</evidence>
<feature type="repeat" description="Lumazine-binding" evidence="10">
    <location>
        <begin position="101"/>
        <end position="197"/>
    </location>
</feature>
<dbReference type="RefSeq" id="WP_046135623.1">
    <property type="nucleotide sequence ID" value="NZ_FQVC01000021.1"/>
</dbReference>
<dbReference type="Pfam" id="PF00677">
    <property type="entry name" value="Lum_binding"/>
    <property type="match status" value="2"/>
</dbReference>
<accession>A0A0F5LNV8</accession>
<dbReference type="EMBL" id="FQVC01000021">
    <property type="protein sequence ID" value="SHF99541.1"/>
    <property type="molecule type" value="Genomic_DNA"/>
</dbReference>
<evidence type="ECO:0000256" key="3">
    <source>
        <dbReference type="ARBA" id="ARBA00004887"/>
    </source>
</evidence>
<comment type="catalytic activity">
    <reaction evidence="1">
        <text>2 6,7-dimethyl-8-(1-D-ribityl)lumazine + H(+) = 5-amino-6-(D-ribitylamino)uracil + riboflavin</text>
        <dbReference type="Rhea" id="RHEA:20772"/>
        <dbReference type="ChEBI" id="CHEBI:15378"/>
        <dbReference type="ChEBI" id="CHEBI:15934"/>
        <dbReference type="ChEBI" id="CHEBI:57986"/>
        <dbReference type="ChEBI" id="CHEBI:58201"/>
        <dbReference type="EC" id="2.5.1.9"/>
    </reaction>
</comment>
<dbReference type="InterPro" id="IPR017938">
    <property type="entry name" value="Riboflavin_synthase-like_b-brl"/>
</dbReference>
<comment type="pathway">
    <text evidence="3">Cofactor biosynthesis; riboflavin biosynthesis; riboflavin from 2-hydroxy-3-oxobutyl phosphate and 5-amino-6-(D-ribitylamino)uracil: step 2/2.</text>
</comment>
<dbReference type="NCBIfam" id="TIGR00187">
    <property type="entry name" value="ribE"/>
    <property type="match status" value="1"/>
</dbReference>
<reference evidence="12 14" key="1">
    <citation type="submission" date="2015-03" db="EMBL/GenBank/DDBJ databases">
        <authorList>
            <person name="Hassan Y.I."/>
            <person name="Lepp D."/>
            <person name="Zhou T."/>
        </authorList>
    </citation>
    <scope>NUCLEOTIDE SEQUENCE [LARGE SCALE GENOMIC DNA]</scope>
    <source>
        <strain evidence="12 14">DSM 17137</strain>
    </source>
</reference>
<reference evidence="13 15" key="2">
    <citation type="submission" date="2016-11" db="EMBL/GenBank/DDBJ databases">
        <authorList>
            <person name="Jaros S."/>
            <person name="Januszkiewicz K."/>
            <person name="Wedrychowicz H."/>
        </authorList>
    </citation>
    <scope>NUCLEOTIDE SEQUENCE [LARGE SCALE GENOMIC DNA]</scope>
    <source>
        <strain evidence="13 15">DSM 17137</strain>
    </source>
</reference>
<dbReference type="Proteomes" id="UP000184533">
    <property type="component" value="Unassembled WGS sequence"/>
</dbReference>
<dbReference type="Gene3D" id="2.40.30.20">
    <property type="match status" value="2"/>
</dbReference>
<dbReference type="PIRSF" id="PIRSF000498">
    <property type="entry name" value="Riboflavin_syn_A"/>
    <property type="match status" value="1"/>
</dbReference>
<organism evidence="12 14">
    <name type="scientific">Devosia limi DSM 17137</name>
    <dbReference type="NCBI Taxonomy" id="1121477"/>
    <lineage>
        <taxon>Bacteria</taxon>
        <taxon>Pseudomonadati</taxon>
        <taxon>Pseudomonadota</taxon>
        <taxon>Alphaproteobacteria</taxon>
        <taxon>Hyphomicrobiales</taxon>
        <taxon>Devosiaceae</taxon>
        <taxon>Devosia</taxon>
    </lineage>
</organism>